<gene>
    <name evidence="4" type="primary">LOC136117734</name>
</gene>
<name>A0AB40DL01_DROSZ</name>
<feature type="region of interest" description="Disordered" evidence="1">
    <location>
        <begin position="157"/>
        <end position="193"/>
    </location>
</feature>
<protein>
    <submittedName>
        <fullName evidence="4">Uncharacterized protein</fullName>
    </submittedName>
</protein>
<dbReference type="GeneID" id="136117734"/>
<keyword evidence="2" id="KW-0732">Signal</keyword>
<feature type="signal peptide" evidence="2">
    <location>
        <begin position="1"/>
        <end position="29"/>
    </location>
</feature>
<reference evidence="4" key="1">
    <citation type="submission" date="2025-08" db="UniProtKB">
        <authorList>
            <consortium name="RefSeq"/>
        </authorList>
    </citation>
    <scope>IDENTIFICATION</scope>
</reference>
<evidence type="ECO:0000313" key="3">
    <source>
        <dbReference type="Proteomes" id="UP001652628"/>
    </source>
</evidence>
<feature type="compositionally biased region" description="Basic and acidic residues" evidence="1">
    <location>
        <begin position="246"/>
        <end position="262"/>
    </location>
</feature>
<evidence type="ECO:0000313" key="4">
    <source>
        <dbReference type="RefSeq" id="XP_065724774.2"/>
    </source>
</evidence>
<feature type="compositionally biased region" description="Basic residues" evidence="1">
    <location>
        <begin position="166"/>
        <end position="180"/>
    </location>
</feature>
<sequence length="340" mass="37357">MSLYPKRLKASPLMTGLLVLALTLEDVHAKWRIMFNIFGGGKTSSLPRTPVRLPPSIPSFHLDTVGLSYRGRPHSQPSVPDLPIGWNIPMKPQIPLGGTHTNIYDRPPTYNPFFKSGATQSLSVEGDSFGSRRFVFGSHFQPLDPIYERLLTYNSASKSVAPQAQRNRKRKRIGKGRKSHPGKDGTSSSSDFDFDELFTGIENTVRDISTDMNETVHYPEATQRSGLGLDTGLFPGALGHSLTPTHNREEELGEGKGGEDKNISIPTTSALGLDETESTTEETQEASTFWLPVASSAPACITRDILRIPLPHRSDPSRMAEQIFGNVSIISVIITLLESF</sequence>
<accession>A0AB40DL01</accession>
<feature type="region of interest" description="Disordered" evidence="1">
    <location>
        <begin position="239"/>
        <end position="279"/>
    </location>
</feature>
<feature type="chain" id="PRO_5047198167" evidence="2">
    <location>
        <begin position="30"/>
        <end position="340"/>
    </location>
</feature>
<organism evidence="3 4">
    <name type="scientific">Drosophila suzukii</name>
    <name type="common">Spotted-wing drosophila fruit fly</name>
    <dbReference type="NCBI Taxonomy" id="28584"/>
    <lineage>
        <taxon>Eukaryota</taxon>
        <taxon>Metazoa</taxon>
        <taxon>Ecdysozoa</taxon>
        <taxon>Arthropoda</taxon>
        <taxon>Hexapoda</taxon>
        <taxon>Insecta</taxon>
        <taxon>Pterygota</taxon>
        <taxon>Neoptera</taxon>
        <taxon>Endopterygota</taxon>
        <taxon>Diptera</taxon>
        <taxon>Brachycera</taxon>
        <taxon>Muscomorpha</taxon>
        <taxon>Ephydroidea</taxon>
        <taxon>Drosophilidae</taxon>
        <taxon>Drosophila</taxon>
        <taxon>Sophophora</taxon>
    </lineage>
</organism>
<dbReference type="RefSeq" id="XP_065724774.2">
    <property type="nucleotide sequence ID" value="XM_065868702.2"/>
</dbReference>
<evidence type="ECO:0000256" key="1">
    <source>
        <dbReference type="SAM" id="MobiDB-lite"/>
    </source>
</evidence>
<dbReference type="Proteomes" id="UP001652628">
    <property type="component" value="Chromosome 2L"/>
</dbReference>
<proteinExistence type="predicted"/>
<evidence type="ECO:0000256" key="2">
    <source>
        <dbReference type="SAM" id="SignalP"/>
    </source>
</evidence>
<keyword evidence="3" id="KW-1185">Reference proteome</keyword>